<dbReference type="InterPro" id="IPR044822">
    <property type="entry name" value="Myb_DNA-bind_4"/>
</dbReference>
<sequence>MSACCSSGDSDKSLDVFIHPLVIAETSLQEPSDRLFIINGSISPGHEESPTTAPQVMNHIQSSNEEGLYSADVSRKLSGVGKWSSRATQLFLQMMLQEADKLHSPYIKQRDIWRHISQELTKEGFRLVAEHVERKWHNLLRTYRIHKRQRTANGFKFWEYYEMMDKIMGSLPNDKTSLGPTVDILTTNSQFPITSSVSTAATSLVSTTLTQLPTQNLNLPNTSSLIIVPVSSSSVPPPNAPVYSMPTPVTSHSHFLSPLLPKTSQENTSAITLSQVLPNSQPYCPPAFTSPTVCFSEQPDGHSAALPLSPLHPVHQPDSSLGSSPTLCIKQELDESSSVTPECRLNSSFLSVPQLGHPECKPNSPSVDTLPPPLPSCQLDSSSGTSFPSVHSKRRKISTSAAIESGNEMSTFKDETKESIESQGSVEKNENMRNESSDAHTSALLKEQSKVLKLIYQGLQANNRSLEQFNNGLQIMHADINRLSSAVESLTQTLNKR</sequence>
<feature type="compositionally biased region" description="Basic and acidic residues" evidence="1">
    <location>
        <begin position="411"/>
        <end position="420"/>
    </location>
</feature>
<dbReference type="Proteomes" id="UP000747542">
    <property type="component" value="Unassembled WGS sequence"/>
</dbReference>
<dbReference type="OrthoDB" id="6723674at2759"/>
<protein>
    <submittedName>
        <fullName evidence="3">Putative Myb/SANT-like DNA-binding domain-containing protein 22</fullName>
    </submittedName>
</protein>
<dbReference type="GO" id="GO:0003677">
    <property type="term" value="F:DNA binding"/>
    <property type="evidence" value="ECO:0007669"/>
    <property type="project" value="UniProtKB-KW"/>
</dbReference>
<name>A0A8J5N952_HOMAM</name>
<proteinExistence type="predicted"/>
<dbReference type="Pfam" id="PF13837">
    <property type="entry name" value="Myb_DNA-bind_4"/>
    <property type="match status" value="1"/>
</dbReference>
<evidence type="ECO:0000313" key="3">
    <source>
        <dbReference type="EMBL" id="KAG7175089.1"/>
    </source>
</evidence>
<dbReference type="EMBL" id="JAHLQT010006356">
    <property type="protein sequence ID" value="KAG7175089.1"/>
    <property type="molecule type" value="Genomic_DNA"/>
</dbReference>
<dbReference type="AlphaFoldDB" id="A0A8J5N952"/>
<comment type="caution">
    <text evidence="3">The sequence shown here is derived from an EMBL/GenBank/DDBJ whole genome shotgun (WGS) entry which is preliminary data.</text>
</comment>
<feature type="compositionally biased region" description="Polar residues" evidence="1">
    <location>
        <begin position="378"/>
        <end position="389"/>
    </location>
</feature>
<feature type="domain" description="Myb/SANT-like DNA-binding" evidence="2">
    <location>
        <begin position="82"/>
        <end position="167"/>
    </location>
</feature>
<keyword evidence="3" id="KW-0238">DNA-binding</keyword>
<evidence type="ECO:0000313" key="4">
    <source>
        <dbReference type="Proteomes" id="UP000747542"/>
    </source>
</evidence>
<gene>
    <name evidence="3" type="primary">Msantd-L22</name>
    <name evidence="3" type="ORF">Hamer_G015312</name>
</gene>
<feature type="compositionally biased region" description="Polar residues" evidence="1">
    <location>
        <begin position="398"/>
        <end position="410"/>
    </location>
</feature>
<accession>A0A8J5N952</accession>
<keyword evidence="4" id="KW-1185">Reference proteome</keyword>
<feature type="compositionally biased region" description="Basic and acidic residues" evidence="1">
    <location>
        <begin position="427"/>
        <end position="438"/>
    </location>
</feature>
<feature type="region of interest" description="Disordered" evidence="1">
    <location>
        <begin position="354"/>
        <end position="440"/>
    </location>
</feature>
<evidence type="ECO:0000259" key="2">
    <source>
        <dbReference type="Pfam" id="PF13837"/>
    </source>
</evidence>
<reference evidence="3" key="1">
    <citation type="journal article" date="2021" name="Sci. Adv.">
        <title>The American lobster genome reveals insights on longevity, neural, and immune adaptations.</title>
        <authorList>
            <person name="Polinski J.M."/>
            <person name="Zimin A.V."/>
            <person name="Clark K.F."/>
            <person name="Kohn A.B."/>
            <person name="Sadowski N."/>
            <person name="Timp W."/>
            <person name="Ptitsyn A."/>
            <person name="Khanna P."/>
            <person name="Romanova D.Y."/>
            <person name="Williams P."/>
            <person name="Greenwood S.J."/>
            <person name="Moroz L.L."/>
            <person name="Walt D.R."/>
            <person name="Bodnar A.G."/>
        </authorList>
    </citation>
    <scope>NUCLEOTIDE SEQUENCE</scope>
    <source>
        <strain evidence="3">GMGI-L3</strain>
    </source>
</reference>
<organism evidence="3 4">
    <name type="scientific">Homarus americanus</name>
    <name type="common">American lobster</name>
    <dbReference type="NCBI Taxonomy" id="6706"/>
    <lineage>
        <taxon>Eukaryota</taxon>
        <taxon>Metazoa</taxon>
        <taxon>Ecdysozoa</taxon>
        <taxon>Arthropoda</taxon>
        <taxon>Crustacea</taxon>
        <taxon>Multicrustacea</taxon>
        <taxon>Malacostraca</taxon>
        <taxon>Eumalacostraca</taxon>
        <taxon>Eucarida</taxon>
        <taxon>Decapoda</taxon>
        <taxon>Pleocyemata</taxon>
        <taxon>Astacidea</taxon>
        <taxon>Nephropoidea</taxon>
        <taxon>Nephropidae</taxon>
        <taxon>Homarus</taxon>
    </lineage>
</organism>
<evidence type="ECO:0000256" key="1">
    <source>
        <dbReference type="SAM" id="MobiDB-lite"/>
    </source>
</evidence>